<accession>A0A444Z6J4</accession>
<reference evidence="2 3" key="1">
    <citation type="submission" date="2019-01" db="EMBL/GenBank/DDBJ databases">
        <title>Sequencing of cultivated peanut Arachis hypogaea provides insights into genome evolution and oil improvement.</title>
        <authorList>
            <person name="Chen X."/>
        </authorList>
    </citation>
    <scope>NUCLEOTIDE SEQUENCE [LARGE SCALE GENOMIC DNA]</scope>
    <source>
        <strain evidence="3">cv. Fuhuasheng</strain>
        <tissue evidence="2">Leaves</tissue>
    </source>
</reference>
<evidence type="ECO:0000313" key="2">
    <source>
        <dbReference type="EMBL" id="RYR09789.1"/>
    </source>
</evidence>
<protein>
    <submittedName>
        <fullName evidence="2">Uncharacterized protein</fullName>
    </submittedName>
</protein>
<evidence type="ECO:0000256" key="1">
    <source>
        <dbReference type="SAM" id="MobiDB-lite"/>
    </source>
</evidence>
<feature type="region of interest" description="Disordered" evidence="1">
    <location>
        <begin position="1"/>
        <end position="35"/>
    </location>
</feature>
<organism evidence="2 3">
    <name type="scientific">Arachis hypogaea</name>
    <name type="common">Peanut</name>
    <dbReference type="NCBI Taxonomy" id="3818"/>
    <lineage>
        <taxon>Eukaryota</taxon>
        <taxon>Viridiplantae</taxon>
        <taxon>Streptophyta</taxon>
        <taxon>Embryophyta</taxon>
        <taxon>Tracheophyta</taxon>
        <taxon>Spermatophyta</taxon>
        <taxon>Magnoliopsida</taxon>
        <taxon>eudicotyledons</taxon>
        <taxon>Gunneridae</taxon>
        <taxon>Pentapetalae</taxon>
        <taxon>rosids</taxon>
        <taxon>fabids</taxon>
        <taxon>Fabales</taxon>
        <taxon>Fabaceae</taxon>
        <taxon>Papilionoideae</taxon>
        <taxon>50 kb inversion clade</taxon>
        <taxon>dalbergioids sensu lato</taxon>
        <taxon>Dalbergieae</taxon>
        <taxon>Pterocarpus clade</taxon>
        <taxon>Arachis</taxon>
    </lineage>
</organism>
<comment type="caution">
    <text evidence="2">The sequence shown here is derived from an EMBL/GenBank/DDBJ whole genome shotgun (WGS) entry which is preliminary data.</text>
</comment>
<keyword evidence="3" id="KW-1185">Reference proteome</keyword>
<dbReference type="EMBL" id="SDMP01000015">
    <property type="protein sequence ID" value="RYR09789.1"/>
    <property type="molecule type" value="Genomic_DNA"/>
</dbReference>
<dbReference type="AlphaFoldDB" id="A0A444Z6J4"/>
<dbReference type="Proteomes" id="UP000289738">
    <property type="component" value="Chromosome B05"/>
</dbReference>
<sequence length="158" mass="17947">MGKSSQDFKSFKSPHKNAEDEVDDDNDDDDDNNEETLDLVRGRVVITRSCVRSDTLIYVPKKVQERWIGVPWILDNMICVAREMRNLVKVPVESNLQAKKPRKLNGPPIQDTQNKQLHPLNCSGLKNVFGTFYLTIPEGPREKGQEALPSLPLETSMQ</sequence>
<gene>
    <name evidence="2" type="ORF">Ahy_B05g078196</name>
</gene>
<feature type="compositionally biased region" description="Acidic residues" evidence="1">
    <location>
        <begin position="20"/>
        <end position="35"/>
    </location>
</feature>
<evidence type="ECO:0000313" key="3">
    <source>
        <dbReference type="Proteomes" id="UP000289738"/>
    </source>
</evidence>
<proteinExistence type="predicted"/>
<name>A0A444Z6J4_ARAHY</name>